<feature type="compositionally biased region" description="Low complexity" evidence="1">
    <location>
        <begin position="1"/>
        <end position="16"/>
    </location>
</feature>
<accession>A0A317URN3</accession>
<feature type="region of interest" description="Disordered" evidence="1">
    <location>
        <begin position="1"/>
        <end position="42"/>
    </location>
</feature>
<reference evidence="2 3" key="1">
    <citation type="submission" date="2016-12" db="EMBL/GenBank/DDBJ databases">
        <title>The genomes of Aspergillus section Nigri reveals drivers in fungal speciation.</title>
        <authorList>
            <consortium name="DOE Joint Genome Institute"/>
            <person name="Vesth T.C."/>
            <person name="Nybo J."/>
            <person name="Theobald S."/>
            <person name="Brandl J."/>
            <person name="Frisvad J.C."/>
            <person name="Nielsen K.F."/>
            <person name="Lyhne E.K."/>
            <person name="Kogle M.E."/>
            <person name="Kuo A."/>
            <person name="Riley R."/>
            <person name="Clum A."/>
            <person name="Nolan M."/>
            <person name="Lipzen A."/>
            <person name="Salamov A."/>
            <person name="Henrissat B."/>
            <person name="Wiebenga A."/>
            <person name="De Vries R.P."/>
            <person name="Grigoriev I.V."/>
            <person name="Mortensen U.H."/>
            <person name="Andersen M.R."/>
            <person name="Baker S.E."/>
        </authorList>
    </citation>
    <scope>NUCLEOTIDE SEQUENCE [LARGE SCALE GENOMIC DNA]</scope>
    <source>
        <strain evidence="2 3">CBS 117.55</strain>
    </source>
</reference>
<dbReference type="Proteomes" id="UP000247233">
    <property type="component" value="Unassembled WGS sequence"/>
</dbReference>
<organism evidence="2 3">
    <name type="scientific">Aspergillus heteromorphus CBS 117.55</name>
    <dbReference type="NCBI Taxonomy" id="1448321"/>
    <lineage>
        <taxon>Eukaryota</taxon>
        <taxon>Fungi</taxon>
        <taxon>Dikarya</taxon>
        <taxon>Ascomycota</taxon>
        <taxon>Pezizomycotina</taxon>
        <taxon>Eurotiomycetes</taxon>
        <taxon>Eurotiomycetidae</taxon>
        <taxon>Eurotiales</taxon>
        <taxon>Aspergillaceae</taxon>
        <taxon>Aspergillus</taxon>
        <taxon>Aspergillus subgen. Circumdati</taxon>
    </lineage>
</organism>
<dbReference type="GeneID" id="37069220"/>
<evidence type="ECO:0000313" key="2">
    <source>
        <dbReference type="EMBL" id="PWY62700.1"/>
    </source>
</evidence>
<gene>
    <name evidence="2" type="ORF">BO70DRAFT_401597</name>
</gene>
<evidence type="ECO:0000313" key="3">
    <source>
        <dbReference type="Proteomes" id="UP000247233"/>
    </source>
</evidence>
<feature type="compositionally biased region" description="Pro residues" evidence="1">
    <location>
        <begin position="17"/>
        <end position="29"/>
    </location>
</feature>
<name>A0A317URN3_9EURO</name>
<dbReference type="RefSeq" id="XP_025393955.1">
    <property type="nucleotide sequence ID" value="XM_025546983.1"/>
</dbReference>
<sequence>MPTCSSSLPSPGLLLPPRAPALSLPPPRRYTPEGRSSRGTSHLSCFRLTGESTSSVCAVAGAAGWRSPGRSRRATGRLRAPAVSASPPPPLPRGRPATFGPSTRVQTFHGQKVNLGGVVYYG</sequence>
<dbReference type="VEuPathDB" id="FungiDB:BO70DRAFT_401597"/>
<dbReference type="EMBL" id="MSFL01000118">
    <property type="protein sequence ID" value="PWY62700.1"/>
    <property type="molecule type" value="Genomic_DNA"/>
</dbReference>
<protein>
    <submittedName>
        <fullName evidence="2">Uncharacterized protein</fullName>
    </submittedName>
</protein>
<dbReference type="AlphaFoldDB" id="A0A317URN3"/>
<comment type="caution">
    <text evidence="2">The sequence shown here is derived from an EMBL/GenBank/DDBJ whole genome shotgun (WGS) entry which is preliminary data.</text>
</comment>
<feature type="region of interest" description="Disordered" evidence="1">
    <location>
        <begin position="64"/>
        <end position="103"/>
    </location>
</feature>
<keyword evidence="3" id="KW-1185">Reference proteome</keyword>
<proteinExistence type="predicted"/>
<evidence type="ECO:0000256" key="1">
    <source>
        <dbReference type="SAM" id="MobiDB-lite"/>
    </source>
</evidence>